<name>A0A9P3GF45_9APHY</name>
<keyword evidence="3" id="KW-1185">Reference proteome</keyword>
<evidence type="ECO:0000313" key="2">
    <source>
        <dbReference type="EMBL" id="GJE93662.1"/>
    </source>
</evidence>
<accession>A0A9P3GF45</accession>
<evidence type="ECO:0000256" key="1">
    <source>
        <dbReference type="SAM" id="MobiDB-lite"/>
    </source>
</evidence>
<feature type="region of interest" description="Disordered" evidence="1">
    <location>
        <begin position="124"/>
        <end position="150"/>
    </location>
</feature>
<protein>
    <submittedName>
        <fullName evidence="2">Uncharacterized protein</fullName>
    </submittedName>
</protein>
<evidence type="ECO:0000313" key="3">
    <source>
        <dbReference type="Proteomes" id="UP000703269"/>
    </source>
</evidence>
<feature type="region of interest" description="Disordered" evidence="1">
    <location>
        <begin position="55"/>
        <end position="78"/>
    </location>
</feature>
<feature type="compositionally biased region" description="Low complexity" evidence="1">
    <location>
        <begin position="63"/>
        <end position="73"/>
    </location>
</feature>
<sequence>MTFGPHPDRSERRSPAWTDWQLPDHLVFERATPDRRERTRARTLLVLPLVRQRLGRHTRHRGAANAAQASAPARVRRDRPRGCLARVRAHPASAHARAVRATRRRARCFCRQRCHDLEGAHRRRWRGPGRVPRDGGASAPHRGRPPMDAQ</sequence>
<comment type="caution">
    <text evidence="2">The sequence shown here is derived from an EMBL/GenBank/DDBJ whole genome shotgun (WGS) entry which is preliminary data.</text>
</comment>
<organism evidence="2 3">
    <name type="scientific">Phanerochaete sordida</name>
    <dbReference type="NCBI Taxonomy" id="48140"/>
    <lineage>
        <taxon>Eukaryota</taxon>
        <taxon>Fungi</taxon>
        <taxon>Dikarya</taxon>
        <taxon>Basidiomycota</taxon>
        <taxon>Agaricomycotina</taxon>
        <taxon>Agaricomycetes</taxon>
        <taxon>Polyporales</taxon>
        <taxon>Phanerochaetaceae</taxon>
        <taxon>Phanerochaete</taxon>
    </lineage>
</organism>
<dbReference type="AlphaFoldDB" id="A0A9P3GF45"/>
<proteinExistence type="predicted"/>
<dbReference type="Proteomes" id="UP000703269">
    <property type="component" value="Unassembled WGS sequence"/>
</dbReference>
<reference evidence="2 3" key="1">
    <citation type="submission" date="2021-08" db="EMBL/GenBank/DDBJ databases">
        <title>Draft Genome Sequence of Phanerochaete sordida strain YK-624.</title>
        <authorList>
            <person name="Mori T."/>
            <person name="Dohra H."/>
            <person name="Suzuki T."/>
            <person name="Kawagishi H."/>
            <person name="Hirai H."/>
        </authorList>
    </citation>
    <scope>NUCLEOTIDE SEQUENCE [LARGE SCALE GENOMIC DNA]</scope>
    <source>
        <strain evidence="2 3">YK-624</strain>
    </source>
</reference>
<dbReference type="EMBL" id="BPQB01000034">
    <property type="protein sequence ID" value="GJE93662.1"/>
    <property type="molecule type" value="Genomic_DNA"/>
</dbReference>
<gene>
    <name evidence="2" type="ORF">PsYK624_098220</name>
</gene>